<dbReference type="EMBL" id="BAAANS010000010">
    <property type="protein sequence ID" value="GAA2092995.1"/>
    <property type="molecule type" value="Genomic_DNA"/>
</dbReference>
<sequence length="72" mass="7401">MQPKVSLTSTDPCSWRKSTHSNGDGGGCVEVDDAHPGHVRDSKDPSGPVLTFAPAAWAAFVAATSTGEFGTV</sequence>
<evidence type="ECO:0000313" key="3">
    <source>
        <dbReference type="EMBL" id="GAA2092995.1"/>
    </source>
</evidence>
<comment type="caution">
    <text evidence="3">The sequence shown here is derived from an EMBL/GenBank/DDBJ whole genome shotgun (WGS) entry which is preliminary data.</text>
</comment>
<name>A0ABN2WK02_9ACTN</name>
<organism evidence="3 4">
    <name type="scientific">Kitasatospora saccharophila</name>
    <dbReference type="NCBI Taxonomy" id="407973"/>
    <lineage>
        <taxon>Bacteria</taxon>
        <taxon>Bacillati</taxon>
        <taxon>Actinomycetota</taxon>
        <taxon>Actinomycetes</taxon>
        <taxon>Kitasatosporales</taxon>
        <taxon>Streptomycetaceae</taxon>
        <taxon>Kitasatospora</taxon>
    </lineage>
</organism>
<dbReference type="RefSeq" id="WP_344551511.1">
    <property type="nucleotide sequence ID" value="NZ_BAAANS010000010.1"/>
</dbReference>
<accession>A0ABN2WK02</accession>
<evidence type="ECO:0000313" key="4">
    <source>
        <dbReference type="Proteomes" id="UP001500897"/>
    </source>
</evidence>
<feature type="compositionally biased region" description="Polar residues" evidence="1">
    <location>
        <begin position="1"/>
        <end position="12"/>
    </location>
</feature>
<feature type="compositionally biased region" description="Basic and acidic residues" evidence="1">
    <location>
        <begin position="32"/>
        <end position="44"/>
    </location>
</feature>
<protein>
    <recommendedName>
        <fullName evidence="2">DUF397 domain-containing protein</fullName>
    </recommendedName>
</protein>
<dbReference type="Pfam" id="PF04149">
    <property type="entry name" value="DUF397"/>
    <property type="match status" value="1"/>
</dbReference>
<gene>
    <name evidence="3" type="ORF">GCM10009759_19110</name>
</gene>
<reference evidence="3 4" key="1">
    <citation type="journal article" date="2019" name="Int. J. Syst. Evol. Microbiol.">
        <title>The Global Catalogue of Microorganisms (GCM) 10K type strain sequencing project: providing services to taxonomists for standard genome sequencing and annotation.</title>
        <authorList>
            <consortium name="The Broad Institute Genomics Platform"/>
            <consortium name="The Broad Institute Genome Sequencing Center for Infectious Disease"/>
            <person name="Wu L."/>
            <person name="Ma J."/>
        </authorList>
    </citation>
    <scope>NUCLEOTIDE SEQUENCE [LARGE SCALE GENOMIC DNA]</scope>
    <source>
        <strain evidence="3 4">JCM 14559</strain>
    </source>
</reference>
<evidence type="ECO:0000256" key="1">
    <source>
        <dbReference type="SAM" id="MobiDB-lite"/>
    </source>
</evidence>
<proteinExistence type="predicted"/>
<keyword evidence="4" id="KW-1185">Reference proteome</keyword>
<evidence type="ECO:0000259" key="2">
    <source>
        <dbReference type="Pfam" id="PF04149"/>
    </source>
</evidence>
<dbReference type="Proteomes" id="UP001500897">
    <property type="component" value="Unassembled WGS sequence"/>
</dbReference>
<dbReference type="InterPro" id="IPR007278">
    <property type="entry name" value="DUF397"/>
</dbReference>
<feature type="domain" description="DUF397" evidence="2">
    <location>
        <begin position="14"/>
        <end position="63"/>
    </location>
</feature>
<feature type="region of interest" description="Disordered" evidence="1">
    <location>
        <begin position="1"/>
        <end position="46"/>
    </location>
</feature>